<dbReference type="InterPro" id="IPR037062">
    <property type="entry name" value="Malic_N_dom_sf"/>
</dbReference>
<dbReference type="SUPFAM" id="SSF53223">
    <property type="entry name" value="Aminoacid dehydrogenase-like, N-terminal domain"/>
    <property type="match status" value="1"/>
</dbReference>
<dbReference type="SMART" id="SM00919">
    <property type="entry name" value="Malic_M"/>
    <property type="match status" value="1"/>
</dbReference>
<dbReference type="Pfam" id="PF00390">
    <property type="entry name" value="malic"/>
    <property type="match status" value="1"/>
</dbReference>
<dbReference type="SUPFAM" id="SSF51735">
    <property type="entry name" value="NAD(P)-binding Rossmann-fold domains"/>
    <property type="match status" value="1"/>
</dbReference>
<feature type="domain" description="Malic enzyme N-terminal" evidence="5">
    <location>
        <begin position="44"/>
        <end position="183"/>
    </location>
</feature>
<dbReference type="GO" id="GO:0046872">
    <property type="term" value="F:metal ion binding"/>
    <property type="evidence" value="ECO:0007669"/>
    <property type="project" value="UniProtKB-KW"/>
</dbReference>
<dbReference type="Gene3D" id="3.40.50.10380">
    <property type="entry name" value="Malic enzyme, N-terminal domain"/>
    <property type="match status" value="1"/>
</dbReference>
<feature type="domain" description="Malic enzyme NAD-binding" evidence="4">
    <location>
        <begin position="195"/>
        <end position="426"/>
    </location>
</feature>
<proteinExistence type="inferred from homology"/>
<dbReference type="GO" id="GO:0016616">
    <property type="term" value="F:oxidoreductase activity, acting on the CH-OH group of donors, NAD or NADP as acceptor"/>
    <property type="evidence" value="ECO:0007669"/>
    <property type="project" value="InterPro"/>
</dbReference>
<dbReference type="PANTHER" id="PTHR43237">
    <property type="entry name" value="NADP-DEPENDENT MALIC ENZYME"/>
    <property type="match status" value="1"/>
</dbReference>
<protein>
    <submittedName>
        <fullName evidence="6">Malate dehydrogenase</fullName>
    </submittedName>
</protein>
<dbReference type="AlphaFoldDB" id="A0A0S6W067"/>
<gene>
    <name evidence="6" type="ORF">U14_04226</name>
</gene>
<dbReference type="PANTHER" id="PTHR43237:SF4">
    <property type="entry name" value="NADP-DEPENDENT MALIC ENZYME"/>
    <property type="match status" value="1"/>
</dbReference>
<evidence type="ECO:0000313" key="7">
    <source>
        <dbReference type="Proteomes" id="UP000030700"/>
    </source>
</evidence>
<dbReference type="InterPro" id="IPR051674">
    <property type="entry name" value="Malate_Decarboxylase"/>
</dbReference>
<dbReference type="Pfam" id="PF03949">
    <property type="entry name" value="Malic_M"/>
    <property type="match status" value="1"/>
</dbReference>
<dbReference type="Proteomes" id="UP000030700">
    <property type="component" value="Unassembled WGS sequence"/>
</dbReference>
<dbReference type="HOGENOM" id="CLU_034446_2_1_0"/>
<keyword evidence="2" id="KW-0560">Oxidoreductase</keyword>
<dbReference type="Gene3D" id="3.40.50.720">
    <property type="entry name" value="NAD(P)-binding Rossmann-like Domain"/>
    <property type="match status" value="1"/>
</dbReference>
<dbReference type="CDD" id="cd05311">
    <property type="entry name" value="NAD_bind_2_malic_enz"/>
    <property type="match status" value="1"/>
</dbReference>
<keyword evidence="7" id="KW-1185">Reference proteome</keyword>
<dbReference type="InterPro" id="IPR001891">
    <property type="entry name" value="Malic_OxRdtase"/>
</dbReference>
<evidence type="ECO:0000256" key="2">
    <source>
        <dbReference type="ARBA" id="ARBA00023002"/>
    </source>
</evidence>
<dbReference type="InterPro" id="IPR012302">
    <property type="entry name" value="Malic_NAD-bd"/>
</dbReference>
<dbReference type="InterPro" id="IPR046346">
    <property type="entry name" value="Aminoacid_DH-like_N_sf"/>
</dbReference>
<comment type="similarity">
    <text evidence="1 3">Belongs to the malic enzymes family.</text>
</comment>
<dbReference type="InterPro" id="IPR045213">
    <property type="entry name" value="Malic_NAD-bd_bact_type"/>
</dbReference>
<evidence type="ECO:0000256" key="3">
    <source>
        <dbReference type="RuleBase" id="RU003427"/>
    </source>
</evidence>
<reference evidence="6" key="1">
    <citation type="journal article" date="2015" name="PeerJ">
        <title>First genomic representation of candidate bacterial phylum KSB3 points to enhanced environmental sensing as a trigger of wastewater bulking.</title>
        <authorList>
            <person name="Sekiguchi Y."/>
            <person name="Ohashi A."/>
            <person name="Parks D.H."/>
            <person name="Yamauchi T."/>
            <person name="Tyson G.W."/>
            <person name="Hugenholtz P."/>
        </authorList>
    </citation>
    <scope>NUCLEOTIDE SEQUENCE [LARGE SCALE GENOMIC DNA]</scope>
</reference>
<dbReference type="STRING" id="1499966.U14_04226"/>
<evidence type="ECO:0000259" key="5">
    <source>
        <dbReference type="SMART" id="SM01274"/>
    </source>
</evidence>
<evidence type="ECO:0000256" key="1">
    <source>
        <dbReference type="ARBA" id="ARBA00008785"/>
    </source>
</evidence>
<accession>A0A0S6W067</accession>
<dbReference type="GO" id="GO:0004470">
    <property type="term" value="F:malic enzyme activity"/>
    <property type="evidence" value="ECO:0007669"/>
    <property type="project" value="InterPro"/>
</dbReference>
<evidence type="ECO:0000313" key="6">
    <source>
        <dbReference type="EMBL" id="GAK52967.1"/>
    </source>
</evidence>
<dbReference type="PRINTS" id="PR00072">
    <property type="entry name" value="MALOXRDTASE"/>
</dbReference>
<sequence>MTQINLTLDNLDEILSATLTPAQSAKAKTLFLKKLSEAAHHFYGGKMQTLPKAGVFGFNWFNVWYTPGVSMISTMIRDNRDASYDLSNRGNYVAVVSDSTRVLGDGDCSPSGGLGVMEGKAFLMKYLGGIDATALCIDSRDADGRPNPDKIIEFVKMAQPSFGAVNLEDISQPNCYKVLDTLREACDIPVWHDDAQGTACVTLAGLINALKIAGKSISDVKIVLLGAGASNTTIARIILAAGGDPEKMIMFDSRGGLHKGRDDVKADARFYRKWELCEQTNPQKINDFDAALRCADVLIALSTPGPDTVKPASVRLMAEKSIVFACANPVPEIYPYAAKEAGAFIVATGRGDFPNQVNNSVGFPGILKGALLVRARKISDAMTIAAAQSLASYAEQRGISPDNIIATMDESGVFPHEAADVAMKAVEEGLARVQLTREEVYQKAERDIKQARDITHQLIEQGYIQRPPQEMLQAALDWAIRQVA</sequence>
<dbReference type="EMBL" id="DF820459">
    <property type="protein sequence ID" value="GAK52967.1"/>
    <property type="molecule type" value="Genomic_DNA"/>
</dbReference>
<organism evidence="6">
    <name type="scientific">Candidatus Moduliflexus flocculans</name>
    <dbReference type="NCBI Taxonomy" id="1499966"/>
    <lineage>
        <taxon>Bacteria</taxon>
        <taxon>Candidatus Moduliflexota</taxon>
        <taxon>Candidatus Moduliflexia</taxon>
        <taxon>Candidatus Moduliflexales</taxon>
        <taxon>Candidatus Moduliflexaceae</taxon>
    </lineage>
</organism>
<name>A0A0S6W067_9BACT</name>
<dbReference type="GO" id="GO:0051287">
    <property type="term" value="F:NAD binding"/>
    <property type="evidence" value="ECO:0007669"/>
    <property type="project" value="InterPro"/>
</dbReference>
<dbReference type="InterPro" id="IPR012301">
    <property type="entry name" value="Malic_N_dom"/>
</dbReference>
<evidence type="ECO:0000259" key="4">
    <source>
        <dbReference type="SMART" id="SM00919"/>
    </source>
</evidence>
<keyword evidence="3" id="KW-0479">Metal-binding</keyword>
<dbReference type="InterPro" id="IPR036291">
    <property type="entry name" value="NAD(P)-bd_dom_sf"/>
</dbReference>
<dbReference type="SMART" id="SM01274">
    <property type="entry name" value="malic"/>
    <property type="match status" value="1"/>
</dbReference>